<sequence length="223" mass="25258">MYVPKDEAPKFDPCPQGTHTARCFRFVDLGSHEQKYQGESKGLKRLVMLSFEIPGERMDDGRPFTISKRYTWSMHEKSTLRKHLEAWRGKKFQESDLGPGGFDIRNVLGKTCTITVVHRENHEGDVFAAIDSIGAPMKGITLPEQENETVYVALEPKFFEQAEYNKLSDKMKDFIAQSPEWSRILDGNVNGYAEKSQPSSAGYDESNPPPIEDDNVTDYLMAG</sequence>
<dbReference type="RefSeq" id="WP_036482602.1">
    <property type="nucleotide sequence ID" value="NZ_JMQM01000001.1"/>
</dbReference>
<organism evidence="2 3">
    <name type="scientific">Nitratireductor basaltis</name>
    <dbReference type="NCBI Taxonomy" id="472175"/>
    <lineage>
        <taxon>Bacteria</taxon>
        <taxon>Pseudomonadati</taxon>
        <taxon>Pseudomonadota</taxon>
        <taxon>Alphaproteobacteria</taxon>
        <taxon>Hyphomicrobiales</taxon>
        <taxon>Phyllobacteriaceae</taxon>
        <taxon>Nitratireductor</taxon>
    </lineage>
</organism>
<name>A0A084UDP0_9HYPH</name>
<dbReference type="STRING" id="472175.EL18_02118"/>
<evidence type="ECO:0000256" key="1">
    <source>
        <dbReference type="SAM" id="MobiDB-lite"/>
    </source>
</evidence>
<keyword evidence="3" id="KW-1185">Reference proteome</keyword>
<dbReference type="AlphaFoldDB" id="A0A084UDP0"/>
<dbReference type="InterPro" id="IPR059222">
    <property type="entry name" value="NGO0469-like"/>
</dbReference>
<dbReference type="eggNOG" id="ENOG5030UHK">
    <property type="taxonomic scope" value="Bacteria"/>
</dbReference>
<comment type="caution">
    <text evidence="2">The sequence shown here is derived from an EMBL/GenBank/DDBJ whole genome shotgun (WGS) entry which is preliminary data.</text>
</comment>
<dbReference type="NCBIfam" id="NF046043">
    <property type="entry name" value="rep_init_NGO0469"/>
    <property type="match status" value="1"/>
</dbReference>
<protein>
    <submittedName>
        <fullName evidence="2">Uncharacterized protein</fullName>
    </submittedName>
</protein>
<dbReference type="OrthoDB" id="9804533at2"/>
<accession>A0A084UDP0</accession>
<evidence type="ECO:0000313" key="3">
    <source>
        <dbReference type="Proteomes" id="UP000053675"/>
    </source>
</evidence>
<dbReference type="EMBL" id="JMQM01000001">
    <property type="protein sequence ID" value="KFB11076.1"/>
    <property type="molecule type" value="Genomic_DNA"/>
</dbReference>
<feature type="region of interest" description="Disordered" evidence="1">
    <location>
        <begin position="188"/>
        <end position="223"/>
    </location>
</feature>
<dbReference type="PATRIC" id="fig|472175.3.peg.2107"/>
<reference evidence="2 3" key="1">
    <citation type="submission" date="2014-05" db="EMBL/GenBank/DDBJ databases">
        <title>Draft Genome Sequence of Nitratireductor basaltis Strain UMTGB225, A Marine Bacterium Isolated from Green Barrel Tunicate.</title>
        <authorList>
            <person name="Gan H.Y."/>
        </authorList>
    </citation>
    <scope>NUCLEOTIDE SEQUENCE [LARGE SCALE GENOMIC DNA]</scope>
    <source>
        <strain evidence="2 3">UMTGB225</strain>
    </source>
</reference>
<evidence type="ECO:0000313" key="2">
    <source>
        <dbReference type="EMBL" id="KFB11076.1"/>
    </source>
</evidence>
<proteinExistence type="predicted"/>
<gene>
    <name evidence="2" type="ORF">EL18_02118</name>
</gene>
<dbReference type="Proteomes" id="UP000053675">
    <property type="component" value="Unassembled WGS sequence"/>
</dbReference>